<name>A0ABT8W2E6_9GAMM</name>
<evidence type="ECO:0000313" key="1">
    <source>
        <dbReference type="EMBL" id="MDO3722412.1"/>
    </source>
</evidence>
<proteinExistence type="predicted"/>
<gene>
    <name evidence="1" type="ORF">QVZ43_11825</name>
</gene>
<evidence type="ECO:0000313" key="2">
    <source>
        <dbReference type="Proteomes" id="UP001168640"/>
    </source>
</evidence>
<organism evidence="1 2">
    <name type="scientific">Marinobacter suaedae</name>
    <dbReference type="NCBI Taxonomy" id="3057675"/>
    <lineage>
        <taxon>Bacteria</taxon>
        <taxon>Pseudomonadati</taxon>
        <taxon>Pseudomonadota</taxon>
        <taxon>Gammaproteobacteria</taxon>
        <taxon>Pseudomonadales</taxon>
        <taxon>Marinobacteraceae</taxon>
        <taxon>Marinobacter</taxon>
    </lineage>
</organism>
<dbReference type="EMBL" id="JAUMIS010000002">
    <property type="protein sequence ID" value="MDO3722412.1"/>
    <property type="molecule type" value="Genomic_DNA"/>
</dbReference>
<accession>A0ABT8W2E6</accession>
<reference evidence="1" key="1">
    <citation type="submission" date="2023-07" db="EMBL/GenBank/DDBJ databases">
        <title>Marinobacter sp. chi1 genome sequencing and assembly.</title>
        <authorList>
            <person name="Park S."/>
        </authorList>
    </citation>
    <scope>NUCLEOTIDE SEQUENCE</scope>
    <source>
        <strain evidence="1">Chi1</strain>
    </source>
</reference>
<keyword evidence="2" id="KW-1185">Reference proteome</keyword>
<dbReference type="SUPFAM" id="SSF52540">
    <property type="entry name" value="P-loop containing nucleoside triphosphate hydrolases"/>
    <property type="match status" value="1"/>
</dbReference>
<dbReference type="InterPro" id="IPR027417">
    <property type="entry name" value="P-loop_NTPase"/>
</dbReference>
<sequence>MDLMKMKVGLYHELKEDLRGKYVLDKILHNEHVVDNDIFKTVSPKIIFLLRTPESTIKSIINMGREPGMEGYKDPEAASVYYCLRLEEMKRYAALLDGNYFFLESDDLVNSTDYILSELTEWLGLKHHLVSNYIFFNNTGKAGYGDRSDKILAGKVINTEGHPCIEISPNLLQEANSSYVSCREYLRSCSNYYSS</sequence>
<evidence type="ECO:0008006" key="3">
    <source>
        <dbReference type="Google" id="ProtNLM"/>
    </source>
</evidence>
<dbReference type="Gene3D" id="3.40.50.300">
    <property type="entry name" value="P-loop containing nucleotide triphosphate hydrolases"/>
    <property type="match status" value="1"/>
</dbReference>
<protein>
    <recommendedName>
        <fullName evidence="3">Sulfotransferase family protein</fullName>
    </recommendedName>
</protein>
<dbReference type="Proteomes" id="UP001168640">
    <property type="component" value="Unassembled WGS sequence"/>
</dbReference>
<comment type="caution">
    <text evidence="1">The sequence shown here is derived from an EMBL/GenBank/DDBJ whole genome shotgun (WGS) entry which is preliminary data.</text>
</comment>
<dbReference type="RefSeq" id="WP_302910102.1">
    <property type="nucleotide sequence ID" value="NZ_JAUMIS010000002.1"/>
</dbReference>